<sequence length="60" mass="6997">MTNRSQNCIDIPQNGKMCHKFCCIFSKQNKLIMSSNCRERGERKEHISHISADSTIYYLS</sequence>
<reference evidence="1" key="1">
    <citation type="submission" date="2018-02" db="EMBL/GenBank/DDBJ databases">
        <title>Rhizophora mucronata_Transcriptome.</title>
        <authorList>
            <person name="Meera S.P."/>
            <person name="Sreeshan A."/>
            <person name="Augustine A."/>
        </authorList>
    </citation>
    <scope>NUCLEOTIDE SEQUENCE</scope>
    <source>
        <tissue evidence="1">Leaf</tissue>
    </source>
</reference>
<dbReference type="AlphaFoldDB" id="A0A2P2PQ93"/>
<organism evidence="1">
    <name type="scientific">Rhizophora mucronata</name>
    <name type="common">Asiatic mangrove</name>
    <dbReference type="NCBI Taxonomy" id="61149"/>
    <lineage>
        <taxon>Eukaryota</taxon>
        <taxon>Viridiplantae</taxon>
        <taxon>Streptophyta</taxon>
        <taxon>Embryophyta</taxon>
        <taxon>Tracheophyta</taxon>
        <taxon>Spermatophyta</taxon>
        <taxon>Magnoliopsida</taxon>
        <taxon>eudicotyledons</taxon>
        <taxon>Gunneridae</taxon>
        <taxon>Pentapetalae</taxon>
        <taxon>rosids</taxon>
        <taxon>fabids</taxon>
        <taxon>Malpighiales</taxon>
        <taxon>Rhizophoraceae</taxon>
        <taxon>Rhizophora</taxon>
    </lineage>
</organism>
<dbReference type="EMBL" id="GGEC01076444">
    <property type="protein sequence ID" value="MBX56928.1"/>
    <property type="molecule type" value="Transcribed_RNA"/>
</dbReference>
<protein>
    <submittedName>
        <fullName evidence="1">Uncharacterized protein</fullName>
    </submittedName>
</protein>
<proteinExistence type="predicted"/>
<name>A0A2P2PQ93_RHIMU</name>
<evidence type="ECO:0000313" key="1">
    <source>
        <dbReference type="EMBL" id="MBX56928.1"/>
    </source>
</evidence>
<accession>A0A2P2PQ93</accession>